<dbReference type="GO" id="GO:0061024">
    <property type="term" value="P:membrane organization"/>
    <property type="evidence" value="ECO:0007669"/>
    <property type="project" value="TreeGrafter"/>
</dbReference>
<evidence type="ECO:0000256" key="6">
    <source>
        <dbReference type="SAM" id="Phobius"/>
    </source>
</evidence>
<sequence length="274" mass="31786">MNLQLIWFIGHCFTLLGTIFFILSGFSSYSSYTFLYTGVILSFGIQLYQQYFKQLIKSTPSSQDKTSTTTSRFARGRIVIRDVNFPYFTMALIWLITPITGLGVFPYAIFSVFHALTYIKNVLLPQRFPHLNKYAPYINAFLQRYQDLSMTLSANFEVYCLLLLIVKNLMFWNWSVVKTVQFVGYVLFIKLRLESSKVLVSAFAHLGFQFETFLARTQQQNPTNNFIHHIKNYYITLKMRCKNFNAFNLTNYLAGPPPQASSSSSTPSNERKQR</sequence>
<evidence type="ECO:0000256" key="4">
    <source>
        <dbReference type="ARBA" id="ARBA00022989"/>
    </source>
</evidence>
<accession>A0A1E5RVH9</accession>
<proteinExistence type="inferred from homology"/>
<keyword evidence="3 6" id="KW-0812">Transmembrane</keyword>
<comment type="subcellular location">
    <subcellularLocation>
        <location evidence="1">Membrane</location>
        <topology evidence="1">Multi-pass membrane protein</topology>
    </subcellularLocation>
</comment>
<comment type="caution">
    <text evidence="7">The sequence shown here is derived from an EMBL/GenBank/DDBJ whole genome shotgun (WGS) entry which is preliminary data.</text>
</comment>
<dbReference type="GO" id="GO:0016020">
    <property type="term" value="C:membrane"/>
    <property type="evidence" value="ECO:0007669"/>
    <property type="project" value="UniProtKB-SubCell"/>
</dbReference>
<gene>
    <name evidence="7" type="ORF">AWRI3579_g493</name>
</gene>
<evidence type="ECO:0000256" key="5">
    <source>
        <dbReference type="ARBA" id="ARBA00023136"/>
    </source>
</evidence>
<evidence type="ECO:0000256" key="3">
    <source>
        <dbReference type="ARBA" id="ARBA00022692"/>
    </source>
</evidence>
<evidence type="ECO:0000256" key="1">
    <source>
        <dbReference type="ARBA" id="ARBA00004141"/>
    </source>
</evidence>
<evidence type="ECO:0000256" key="2">
    <source>
        <dbReference type="ARBA" id="ARBA00007322"/>
    </source>
</evidence>
<dbReference type="AlphaFoldDB" id="A0A1E5RVH9"/>
<keyword evidence="8" id="KW-1185">Reference proteome</keyword>
<evidence type="ECO:0000313" key="8">
    <source>
        <dbReference type="Proteomes" id="UP000095728"/>
    </source>
</evidence>
<dbReference type="GO" id="GO:0005783">
    <property type="term" value="C:endoplasmic reticulum"/>
    <property type="evidence" value="ECO:0007669"/>
    <property type="project" value="TreeGrafter"/>
</dbReference>
<keyword evidence="5 6" id="KW-0472">Membrane</keyword>
<dbReference type="InterPro" id="IPR005344">
    <property type="entry name" value="TMEM33/Pom33"/>
</dbReference>
<dbReference type="EMBL" id="LPNM01000003">
    <property type="protein sequence ID" value="OEJ90947.1"/>
    <property type="molecule type" value="Genomic_DNA"/>
</dbReference>
<organism evidence="7 8">
    <name type="scientific">Hanseniaspora osmophila</name>
    <dbReference type="NCBI Taxonomy" id="56408"/>
    <lineage>
        <taxon>Eukaryota</taxon>
        <taxon>Fungi</taxon>
        <taxon>Dikarya</taxon>
        <taxon>Ascomycota</taxon>
        <taxon>Saccharomycotina</taxon>
        <taxon>Saccharomycetes</taxon>
        <taxon>Saccharomycodales</taxon>
        <taxon>Saccharomycodaceae</taxon>
        <taxon>Hanseniaspora</taxon>
    </lineage>
</organism>
<dbReference type="OrthoDB" id="3972494at2759"/>
<dbReference type="Pfam" id="PF03661">
    <property type="entry name" value="TMEM33_Pom33"/>
    <property type="match status" value="1"/>
</dbReference>
<dbReference type="PANTHER" id="PTHR12703:SF4">
    <property type="entry name" value="TRANSMEMBRANE PROTEIN 33"/>
    <property type="match status" value="1"/>
</dbReference>
<reference evidence="8" key="1">
    <citation type="journal article" date="2016" name="Genome Announc.">
        <title>Genome sequences of three species of Hanseniaspora isolated from spontaneous wine fermentations.</title>
        <authorList>
            <person name="Sternes P.R."/>
            <person name="Lee D."/>
            <person name="Kutyna D.R."/>
            <person name="Borneman A.R."/>
        </authorList>
    </citation>
    <scope>NUCLEOTIDE SEQUENCE [LARGE SCALE GENOMIC DNA]</scope>
    <source>
        <strain evidence="8">AWRI3579</strain>
    </source>
</reference>
<dbReference type="InParanoid" id="A0A1E5RVH9"/>
<dbReference type="GO" id="GO:0071786">
    <property type="term" value="P:endoplasmic reticulum tubular network organization"/>
    <property type="evidence" value="ECO:0007669"/>
    <property type="project" value="TreeGrafter"/>
</dbReference>
<keyword evidence="4 6" id="KW-1133">Transmembrane helix</keyword>
<dbReference type="InterPro" id="IPR051645">
    <property type="entry name" value="PER33/POM33_regulator"/>
</dbReference>
<feature type="transmembrane region" description="Helical" evidence="6">
    <location>
        <begin position="85"/>
        <end position="110"/>
    </location>
</feature>
<evidence type="ECO:0000313" key="7">
    <source>
        <dbReference type="EMBL" id="OEJ90947.1"/>
    </source>
</evidence>
<dbReference type="FunCoup" id="A0A1E5RVH9">
    <property type="interactions" value="166"/>
</dbReference>
<feature type="transmembrane region" description="Helical" evidence="6">
    <location>
        <begin position="29"/>
        <end position="48"/>
    </location>
</feature>
<dbReference type="Proteomes" id="UP000095728">
    <property type="component" value="Unassembled WGS sequence"/>
</dbReference>
<dbReference type="PANTHER" id="PTHR12703">
    <property type="entry name" value="TRANSMEMBRANE PROTEIN 33"/>
    <property type="match status" value="1"/>
</dbReference>
<comment type="similarity">
    <text evidence="2">Belongs to the PER33/POM33 family.</text>
</comment>
<dbReference type="STRING" id="56408.A0A1E5RVH9"/>
<name>A0A1E5RVH9_9ASCO</name>
<feature type="transmembrane region" description="Helical" evidence="6">
    <location>
        <begin position="5"/>
        <end position="23"/>
    </location>
</feature>
<protein>
    <submittedName>
        <fullName evidence="7">Pore membrane protein</fullName>
    </submittedName>
</protein>